<proteinExistence type="predicted"/>
<evidence type="ECO:0000259" key="2">
    <source>
        <dbReference type="Pfam" id="PF08450"/>
    </source>
</evidence>
<dbReference type="InterPro" id="IPR011042">
    <property type="entry name" value="6-blade_b-propeller_TolB-like"/>
</dbReference>
<geneLocation type="plasmid" evidence="3 4">
    <name>pR24_1</name>
</geneLocation>
<evidence type="ECO:0000313" key="3">
    <source>
        <dbReference type="EMBL" id="UVF22301.1"/>
    </source>
</evidence>
<protein>
    <submittedName>
        <fullName evidence="3">SMP-30/gluconolactonase/LRE family protein</fullName>
    </submittedName>
</protein>
<dbReference type="Proteomes" id="UP001017257">
    <property type="component" value="Plasmid pR24_1"/>
</dbReference>
<keyword evidence="1" id="KW-0378">Hydrolase</keyword>
<accession>A0ABY5RYF3</accession>
<sequence length="312" mass="34233">MDPLQLDPIVVEHPRFAQIASPGTRLRKLFSGLGWAEGPMWLPSLRALVCSDIPGNRIVMWREDEGMTVWRDPSNRANGNTLDEEGRLVTCEHQTRRLTRTEHDGTLTVLATHFEGKRFNSPNDVVVRSDGMIFFSDPHYGFRSKTYKIDGKREIDVQNLYRLNPATGEIAVVGGGFFMPNGLAFSCNESILAVSDSGVNAFPLDGPRHVRQFRCNQYGELDEAGPVITVQPGVPDGLRVDELDNYWISAADGVHCYTPAGVRLGKILVPETVANLTFGGDTGRTLFIAATTSVYAVDLLVAGTPLASPRCS</sequence>
<organism evidence="3 4">
    <name type="scientific">Microvirga terrae</name>
    <dbReference type="NCBI Taxonomy" id="2740529"/>
    <lineage>
        <taxon>Bacteria</taxon>
        <taxon>Pseudomonadati</taxon>
        <taxon>Pseudomonadota</taxon>
        <taxon>Alphaproteobacteria</taxon>
        <taxon>Hyphomicrobiales</taxon>
        <taxon>Methylobacteriaceae</taxon>
        <taxon>Microvirga</taxon>
    </lineage>
</organism>
<dbReference type="EMBL" id="CP102846">
    <property type="protein sequence ID" value="UVF22301.1"/>
    <property type="molecule type" value="Genomic_DNA"/>
</dbReference>
<name>A0ABY5RYF3_9HYPH</name>
<evidence type="ECO:0000313" key="4">
    <source>
        <dbReference type="Proteomes" id="UP001017257"/>
    </source>
</evidence>
<keyword evidence="4" id="KW-1185">Reference proteome</keyword>
<reference evidence="3" key="1">
    <citation type="submission" date="2022-08" db="EMBL/GenBank/DDBJ databases">
        <title>Microvirga terrae sp. nov., isolated from soil.</title>
        <authorList>
            <person name="Kim K.H."/>
            <person name="Seo Y.L."/>
            <person name="Kim J.M."/>
            <person name="Lee J.K."/>
            <person name="Han D.M."/>
            <person name="Jeon C.O."/>
        </authorList>
    </citation>
    <scope>NUCLEOTIDE SEQUENCE</scope>
    <source>
        <strain evidence="3">R24</strain>
        <plasmid evidence="3">pR24_1</plasmid>
    </source>
</reference>
<dbReference type="Pfam" id="PF08450">
    <property type="entry name" value="SGL"/>
    <property type="match status" value="1"/>
</dbReference>
<evidence type="ECO:0000256" key="1">
    <source>
        <dbReference type="ARBA" id="ARBA00022801"/>
    </source>
</evidence>
<feature type="domain" description="SMP-30/Gluconolactonase/LRE-like region" evidence="2">
    <location>
        <begin position="35"/>
        <end position="291"/>
    </location>
</feature>
<keyword evidence="3" id="KW-0614">Plasmid</keyword>
<dbReference type="RefSeq" id="WP_173945477.1">
    <property type="nucleotide sequence ID" value="NZ_CP102846.1"/>
</dbReference>
<dbReference type="InterPro" id="IPR051262">
    <property type="entry name" value="SMP-30/CGR1_Lactonase"/>
</dbReference>
<dbReference type="Gene3D" id="2.120.10.30">
    <property type="entry name" value="TolB, C-terminal domain"/>
    <property type="match status" value="1"/>
</dbReference>
<dbReference type="PANTHER" id="PTHR47572:SF4">
    <property type="entry name" value="LACTONASE DRP35"/>
    <property type="match status" value="1"/>
</dbReference>
<gene>
    <name evidence="3" type="ORF">HPT29_026845</name>
</gene>
<dbReference type="InterPro" id="IPR013658">
    <property type="entry name" value="SGL"/>
</dbReference>
<dbReference type="PANTHER" id="PTHR47572">
    <property type="entry name" value="LIPOPROTEIN-RELATED"/>
    <property type="match status" value="1"/>
</dbReference>
<dbReference type="SUPFAM" id="SSF63829">
    <property type="entry name" value="Calcium-dependent phosphotriesterase"/>
    <property type="match status" value="1"/>
</dbReference>